<protein>
    <recommendedName>
        <fullName evidence="3">Transcription initiation factor TFIID subunit 4</fullName>
    </recommendedName>
    <alternativeName>
        <fullName evidence="8">TBP-associated factor 4</fullName>
    </alternativeName>
</protein>
<evidence type="ECO:0000256" key="9">
    <source>
        <dbReference type="SAM" id="MobiDB-lite"/>
    </source>
</evidence>
<evidence type="ECO:0000256" key="5">
    <source>
        <dbReference type="ARBA" id="ARBA00023163"/>
    </source>
</evidence>
<evidence type="ECO:0000256" key="1">
    <source>
        <dbReference type="ARBA" id="ARBA00004123"/>
    </source>
</evidence>
<comment type="function">
    <text evidence="7">Functions as a component of the DNA-binding general transcription factor complex TFIID. Binding of TFIID to a promoter (with or without TATA element) is the initial step in pre-initiation complex (PIC) formation. TFIID plays a key role in the regulation of gene expression by RNA polymerase II through different activities such as transcription activator interaction, core promoter recognition and selectivity, TFIIA and TFIIB interaction, chromatin modification (histone acetylation by TAF1), facilitation of DNA opening and initiation of transcription.</text>
</comment>
<feature type="region of interest" description="Disordered" evidence="9">
    <location>
        <begin position="576"/>
        <end position="612"/>
    </location>
</feature>
<sequence length="657" mass="70207">MSDDWWSEAGDPKATRPSGEDENENPAIVVDHGDLHEAAQGDRKEEDDISTDNHVTQQASGALPWLDFASQLSAGPAFVSSTSCIAIEGARSVPRANTFTMAQTQQQQFSSQPFSPPVSSPSPGAGSPVNGGIPPPSKRPRLSPHPQSQSPYASPSFGTLQLPQNPSPAPNGMNLNGFTPTSAAPPPPPPPAPGTMGPPSRPADKATDAAELTDVLASSGIDVREEEAFLTSSYSAPSVQAQQPPRALQIPPTPPLNTSFTSQASTSEPISTAGSFNSTSLVRPPASQEAVYAESAAKPPAPFKDPNEPTREDTQAARRAQYHLQEPFLLTKVLEQKLQKRGLDLGVRIPAEGLFHPVPGRSQPIEVTGPDGSSVVRTGQTILNQEGAPLVDILNLLSLTCEERLRNVIDYSATLARSRRAHSHGAVPTEWNDLAQTFGSTSEVPASPKSFSLKRPHSAMEKVRFLMEQDAALEEARNSKRAKRDATAILEGQSNRAESADMVASGTSTPIGEKAPSLEKKGLSKKEARKLADAKTSEAQQHQQSVETARLATSGMMSGRMFGTKKSYAWLTRSRPSGFSAPSRPGFTTPGAGAEKAGRPGETPVVPSKRFGTWREDKEKGAGIQVRDILFMLELDGRGARHVQKAYAKDIREDRLD</sequence>
<feature type="region of interest" description="Disordered" evidence="9">
    <location>
        <begin position="97"/>
        <end position="316"/>
    </location>
</feature>
<dbReference type="Pfam" id="PF05236">
    <property type="entry name" value="TAF4"/>
    <property type="match status" value="1"/>
</dbReference>
<gene>
    <name evidence="11" type="ORF">MPDQ_007433</name>
</gene>
<reference evidence="11 12" key="1">
    <citation type="submission" date="2019-06" db="EMBL/GenBank/DDBJ databases">
        <title>Wine fermentation using esterase from Monascus purpureus.</title>
        <authorList>
            <person name="Geng C."/>
            <person name="Zhang Y."/>
        </authorList>
    </citation>
    <scope>NUCLEOTIDE SEQUENCE [LARGE SCALE GENOMIC DNA]</scope>
    <source>
        <strain evidence="11">HQ1</strain>
    </source>
</reference>
<keyword evidence="12" id="KW-1185">Reference proteome</keyword>
<dbReference type="AlphaFoldDB" id="A0A507QW67"/>
<keyword evidence="5" id="KW-0804">Transcription</keyword>
<accession>A0A507QW67</accession>
<feature type="region of interest" description="Disordered" evidence="9">
    <location>
        <begin position="476"/>
        <end position="547"/>
    </location>
</feature>
<comment type="caution">
    <text evidence="11">The sequence shown here is derived from an EMBL/GenBank/DDBJ whole genome shotgun (WGS) entry which is preliminary data.</text>
</comment>
<dbReference type="Proteomes" id="UP000319663">
    <property type="component" value="Unassembled WGS sequence"/>
</dbReference>
<evidence type="ECO:0000256" key="6">
    <source>
        <dbReference type="ARBA" id="ARBA00023242"/>
    </source>
</evidence>
<evidence type="ECO:0000256" key="4">
    <source>
        <dbReference type="ARBA" id="ARBA00023015"/>
    </source>
</evidence>
<feature type="domain" description="Transcription initiation factor TFIID component TAF4 C-terminal" evidence="10">
    <location>
        <begin position="392"/>
        <end position="642"/>
    </location>
</feature>
<evidence type="ECO:0000256" key="8">
    <source>
        <dbReference type="ARBA" id="ARBA00031747"/>
    </source>
</evidence>
<feature type="compositionally biased region" description="Polar residues" evidence="9">
    <location>
        <begin position="537"/>
        <end position="547"/>
    </location>
</feature>
<feature type="compositionally biased region" description="Polar residues" evidence="9">
    <location>
        <begin position="256"/>
        <end position="281"/>
    </location>
</feature>
<keyword evidence="4" id="KW-0805">Transcription regulation</keyword>
<dbReference type="GO" id="GO:0006352">
    <property type="term" value="P:DNA-templated transcription initiation"/>
    <property type="evidence" value="ECO:0007669"/>
    <property type="project" value="InterPro"/>
</dbReference>
<evidence type="ECO:0000256" key="3">
    <source>
        <dbReference type="ARBA" id="ARBA00017306"/>
    </source>
</evidence>
<evidence type="ECO:0000313" key="11">
    <source>
        <dbReference type="EMBL" id="TQB71574.1"/>
    </source>
</evidence>
<feature type="region of interest" description="Disordered" evidence="9">
    <location>
        <begin position="1"/>
        <end position="56"/>
    </location>
</feature>
<dbReference type="STRING" id="5098.A0A507QW67"/>
<dbReference type="InterPro" id="IPR007900">
    <property type="entry name" value="TAF4_C"/>
</dbReference>
<evidence type="ECO:0000256" key="2">
    <source>
        <dbReference type="ARBA" id="ARBA00006178"/>
    </source>
</evidence>
<feature type="compositionally biased region" description="Pro residues" evidence="9">
    <location>
        <begin position="183"/>
        <end position="193"/>
    </location>
</feature>
<feature type="compositionally biased region" description="Basic and acidic residues" evidence="9">
    <location>
        <begin position="305"/>
        <end position="316"/>
    </location>
</feature>
<keyword evidence="6" id="KW-0539">Nucleus</keyword>
<feature type="compositionally biased region" description="Basic and acidic residues" evidence="9">
    <location>
        <begin position="31"/>
        <end position="46"/>
    </location>
</feature>
<comment type="similarity">
    <text evidence="2">Belongs to the TAF4 family.</text>
</comment>
<evidence type="ECO:0000256" key="7">
    <source>
        <dbReference type="ARBA" id="ARBA00025346"/>
    </source>
</evidence>
<feature type="compositionally biased region" description="Low complexity" evidence="9">
    <location>
        <begin position="102"/>
        <end position="113"/>
    </location>
</feature>
<dbReference type="EMBL" id="VIFY01000079">
    <property type="protein sequence ID" value="TQB71574.1"/>
    <property type="molecule type" value="Genomic_DNA"/>
</dbReference>
<comment type="subcellular location">
    <subcellularLocation>
        <location evidence="1">Nucleus</location>
    </subcellularLocation>
</comment>
<dbReference type="GO" id="GO:0005669">
    <property type="term" value="C:transcription factor TFIID complex"/>
    <property type="evidence" value="ECO:0007669"/>
    <property type="project" value="InterPro"/>
</dbReference>
<feature type="compositionally biased region" description="Basic and acidic residues" evidence="9">
    <location>
        <begin position="516"/>
        <end position="536"/>
    </location>
</feature>
<proteinExistence type="inferred from homology"/>
<organism evidence="11 12">
    <name type="scientific">Monascus purpureus</name>
    <name type="common">Red mold</name>
    <name type="synonym">Monascus anka</name>
    <dbReference type="NCBI Taxonomy" id="5098"/>
    <lineage>
        <taxon>Eukaryota</taxon>
        <taxon>Fungi</taxon>
        <taxon>Dikarya</taxon>
        <taxon>Ascomycota</taxon>
        <taxon>Pezizomycotina</taxon>
        <taxon>Eurotiomycetes</taxon>
        <taxon>Eurotiomycetidae</taxon>
        <taxon>Eurotiales</taxon>
        <taxon>Aspergillaceae</taxon>
        <taxon>Monascus</taxon>
    </lineage>
</organism>
<evidence type="ECO:0000259" key="10">
    <source>
        <dbReference type="Pfam" id="PF05236"/>
    </source>
</evidence>
<feature type="compositionally biased region" description="Polar residues" evidence="9">
    <location>
        <begin position="230"/>
        <end position="243"/>
    </location>
</feature>
<evidence type="ECO:0000313" key="12">
    <source>
        <dbReference type="Proteomes" id="UP000319663"/>
    </source>
</evidence>
<name>A0A507QW67_MONPU</name>
<feature type="compositionally biased region" description="Polar residues" evidence="9">
    <location>
        <begin position="145"/>
        <end position="164"/>
    </location>
</feature>